<evidence type="ECO:0000256" key="3">
    <source>
        <dbReference type="ARBA" id="ARBA00006958"/>
    </source>
</evidence>
<evidence type="ECO:0000256" key="1">
    <source>
        <dbReference type="ARBA" id="ARBA00001968"/>
    </source>
</evidence>
<keyword evidence="4" id="KW-0540">Nuclease</keyword>
<dbReference type="PANTHER" id="PTHR22930">
    <property type="match status" value="1"/>
</dbReference>
<proteinExistence type="inferred from homology"/>
<sequence length="182" mass="20963">MEKLITNCRACIPVDKRIACALYTLGSSSELRMISHLFGIVQMLFYQFIKFRKEPDEIKETIDGFYSKCGYSMCIGALDGAHLSIKPPIGYETDYYNYKKYQSIIMLATVNSDSLFTYVNIGAPGKCNDSSVYNRSILSQVIDDPIYEKHFMMINNIKIVFQALHKKQLKRTKNNRSDDHKQ</sequence>
<dbReference type="GO" id="GO:0046872">
    <property type="term" value="F:metal ion binding"/>
    <property type="evidence" value="ECO:0007669"/>
    <property type="project" value="UniProtKB-KW"/>
</dbReference>
<dbReference type="EMBL" id="CAJOAY010003712">
    <property type="protein sequence ID" value="CAF4036270.1"/>
    <property type="molecule type" value="Genomic_DNA"/>
</dbReference>
<dbReference type="EMBL" id="CAJNON010001179">
    <property type="protein sequence ID" value="CAF1437218.1"/>
    <property type="molecule type" value="Genomic_DNA"/>
</dbReference>
<comment type="similarity">
    <text evidence="3">Belongs to the HARBI1 family.</text>
</comment>
<dbReference type="OrthoDB" id="2668416at2759"/>
<dbReference type="InterPro" id="IPR027806">
    <property type="entry name" value="HARBI1_dom"/>
</dbReference>
<name>A0A819QYU2_9BILA</name>
<keyword evidence="7" id="KW-0539">Nucleus</keyword>
<dbReference type="AlphaFoldDB" id="A0A819QYU2"/>
<evidence type="ECO:0000313" key="10">
    <source>
        <dbReference type="EMBL" id="CAF4036270.1"/>
    </source>
</evidence>
<dbReference type="Proteomes" id="UP000663881">
    <property type="component" value="Unassembled WGS sequence"/>
</dbReference>
<keyword evidence="6" id="KW-0378">Hydrolase</keyword>
<evidence type="ECO:0000256" key="5">
    <source>
        <dbReference type="ARBA" id="ARBA00022723"/>
    </source>
</evidence>
<accession>A0A819QYU2</accession>
<evidence type="ECO:0000256" key="2">
    <source>
        <dbReference type="ARBA" id="ARBA00004123"/>
    </source>
</evidence>
<evidence type="ECO:0000256" key="6">
    <source>
        <dbReference type="ARBA" id="ARBA00022801"/>
    </source>
</evidence>
<gene>
    <name evidence="10" type="ORF">OKA104_LOCUS31881</name>
    <name evidence="9" type="ORF">VCS650_LOCUS38663</name>
</gene>
<dbReference type="GO" id="GO:0016787">
    <property type="term" value="F:hydrolase activity"/>
    <property type="evidence" value="ECO:0007669"/>
    <property type="project" value="UniProtKB-KW"/>
</dbReference>
<dbReference type="Proteomes" id="UP000663891">
    <property type="component" value="Unassembled WGS sequence"/>
</dbReference>
<evidence type="ECO:0000259" key="8">
    <source>
        <dbReference type="Pfam" id="PF13359"/>
    </source>
</evidence>
<comment type="caution">
    <text evidence="10">The sequence shown here is derived from an EMBL/GenBank/DDBJ whole genome shotgun (WGS) entry which is preliminary data.</text>
</comment>
<organism evidence="10 11">
    <name type="scientific">Adineta steineri</name>
    <dbReference type="NCBI Taxonomy" id="433720"/>
    <lineage>
        <taxon>Eukaryota</taxon>
        <taxon>Metazoa</taxon>
        <taxon>Spiralia</taxon>
        <taxon>Gnathifera</taxon>
        <taxon>Rotifera</taxon>
        <taxon>Eurotatoria</taxon>
        <taxon>Bdelloidea</taxon>
        <taxon>Adinetida</taxon>
        <taxon>Adinetidae</taxon>
        <taxon>Adineta</taxon>
    </lineage>
</organism>
<dbReference type="InterPro" id="IPR045249">
    <property type="entry name" value="HARBI1-like"/>
</dbReference>
<dbReference type="GO" id="GO:0004518">
    <property type="term" value="F:nuclease activity"/>
    <property type="evidence" value="ECO:0007669"/>
    <property type="project" value="UniProtKB-KW"/>
</dbReference>
<dbReference type="PANTHER" id="PTHR22930:SF85">
    <property type="entry name" value="GH03217P-RELATED"/>
    <property type="match status" value="1"/>
</dbReference>
<comment type="cofactor">
    <cofactor evidence="1">
        <name>a divalent metal cation</name>
        <dbReference type="ChEBI" id="CHEBI:60240"/>
    </cofactor>
</comment>
<reference evidence="10" key="1">
    <citation type="submission" date="2021-02" db="EMBL/GenBank/DDBJ databases">
        <authorList>
            <person name="Nowell W R."/>
        </authorList>
    </citation>
    <scope>NUCLEOTIDE SEQUENCE</scope>
</reference>
<keyword evidence="5" id="KW-0479">Metal-binding</keyword>
<evidence type="ECO:0000313" key="11">
    <source>
        <dbReference type="Proteomes" id="UP000663881"/>
    </source>
</evidence>
<comment type="subcellular location">
    <subcellularLocation>
        <location evidence="2">Nucleus</location>
    </subcellularLocation>
</comment>
<evidence type="ECO:0000313" key="9">
    <source>
        <dbReference type="EMBL" id="CAF1437218.1"/>
    </source>
</evidence>
<evidence type="ECO:0000256" key="4">
    <source>
        <dbReference type="ARBA" id="ARBA00022722"/>
    </source>
</evidence>
<dbReference type="GO" id="GO:0005634">
    <property type="term" value="C:nucleus"/>
    <property type="evidence" value="ECO:0007669"/>
    <property type="project" value="UniProtKB-SubCell"/>
</dbReference>
<dbReference type="Pfam" id="PF13359">
    <property type="entry name" value="DDE_Tnp_4"/>
    <property type="match status" value="1"/>
</dbReference>
<protein>
    <recommendedName>
        <fullName evidence="8">DDE Tnp4 domain-containing protein</fullName>
    </recommendedName>
</protein>
<evidence type="ECO:0000256" key="7">
    <source>
        <dbReference type="ARBA" id="ARBA00023242"/>
    </source>
</evidence>
<feature type="domain" description="DDE Tnp4" evidence="8">
    <location>
        <begin position="78"/>
        <end position="153"/>
    </location>
</feature>